<comment type="caution">
    <text evidence="4">The sequence shown here is derived from an EMBL/GenBank/DDBJ whole genome shotgun (WGS) entry which is preliminary data.</text>
</comment>
<gene>
    <name evidence="4" type="ORF">EV646_102309</name>
</gene>
<dbReference type="EMBL" id="SLWR01000002">
    <property type="protein sequence ID" value="TCO50235.1"/>
    <property type="molecule type" value="Genomic_DNA"/>
</dbReference>
<proteinExistence type="inferred from homology"/>
<keyword evidence="3" id="KW-0732">Signal</keyword>
<dbReference type="AlphaFoldDB" id="A0A4R2J4M8"/>
<dbReference type="GO" id="GO:0015768">
    <property type="term" value="P:maltose transport"/>
    <property type="evidence" value="ECO:0007669"/>
    <property type="project" value="TreeGrafter"/>
</dbReference>
<keyword evidence="5" id="KW-1185">Reference proteome</keyword>
<reference evidence="4 5" key="1">
    <citation type="journal article" date="2015" name="Stand. Genomic Sci.">
        <title>Genomic Encyclopedia of Bacterial and Archaeal Type Strains, Phase III: the genomes of soil and plant-associated and newly described type strains.</title>
        <authorList>
            <person name="Whitman W.B."/>
            <person name="Woyke T."/>
            <person name="Klenk H.P."/>
            <person name="Zhou Y."/>
            <person name="Lilburn T.G."/>
            <person name="Beck B.J."/>
            <person name="De Vos P."/>
            <person name="Vandamme P."/>
            <person name="Eisen J.A."/>
            <person name="Garrity G."/>
            <person name="Hugenholtz P."/>
            <person name="Kyrpides N.C."/>
        </authorList>
    </citation>
    <scope>NUCLEOTIDE SEQUENCE [LARGE SCALE GENOMIC DNA]</scope>
    <source>
        <strain evidence="4 5">VKM Ac-2541</strain>
    </source>
</reference>
<evidence type="ECO:0000313" key="4">
    <source>
        <dbReference type="EMBL" id="TCO50235.1"/>
    </source>
</evidence>
<dbReference type="PANTHER" id="PTHR30061:SF50">
    <property type="entry name" value="MALTOSE_MALTODEXTRIN-BINDING PERIPLASMIC PROTEIN"/>
    <property type="match status" value="1"/>
</dbReference>
<dbReference type="GO" id="GO:0055052">
    <property type="term" value="C:ATP-binding cassette (ABC) transporter complex, substrate-binding subunit-containing"/>
    <property type="evidence" value="ECO:0007669"/>
    <property type="project" value="TreeGrafter"/>
</dbReference>
<dbReference type="InterPro" id="IPR006059">
    <property type="entry name" value="SBP"/>
</dbReference>
<name>A0A4R2J4M8_9ACTN</name>
<dbReference type="RefSeq" id="WP_158290915.1">
    <property type="nucleotide sequence ID" value="NZ_SLWR01000002.1"/>
</dbReference>
<dbReference type="SUPFAM" id="SSF53850">
    <property type="entry name" value="Periplasmic binding protein-like II"/>
    <property type="match status" value="1"/>
</dbReference>
<dbReference type="CDD" id="cd14747">
    <property type="entry name" value="PBP2_MalE"/>
    <property type="match status" value="1"/>
</dbReference>
<dbReference type="PANTHER" id="PTHR30061">
    <property type="entry name" value="MALTOSE-BINDING PERIPLASMIC PROTEIN"/>
    <property type="match status" value="1"/>
</dbReference>
<sequence length="428" mass="44741">MFTSNVAKTLVGGVAVALLLAGCGRSDAPAAQAAAGNPIDSNPASGTITVWAMGTEGELLPKLAAQFSKENPGAKVQVTAVPWQDYAKKVQTAIASGDTPDATMVGAVDLAAFASTGGLDKVPSGLVDTSAFYPGAAQSTTFEGASYGVPWYVETRSLFYRKDLAQAAGVSAPKTWDEYGPFLQALQKQGAKWGLSLPTGATGTWQGVVPFMWQAGAEIMSADGKKFTFDTPEARKGLEFYQQFITSKISSPNGPVSLGEIEPQFVAGSTAALISGPWEEGLLKSAGGAAFVDDKVGIAPLPSGPKSNASYIGGGQWSVFKDAKNRDGAWKFIRWMAGPEVQKTWYSLSGDLPSVQSAWNEGKLATDPALGVFRTQLKTAQPGPTTTTWRQVTAVLDAEFEKVAKGVSSPEAALQEIQKRAAAIGTGE</sequence>
<dbReference type="OrthoDB" id="3171346at2"/>
<evidence type="ECO:0000313" key="5">
    <source>
        <dbReference type="Proteomes" id="UP000295573"/>
    </source>
</evidence>
<dbReference type="GO" id="GO:1901982">
    <property type="term" value="F:maltose binding"/>
    <property type="evidence" value="ECO:0007669"/>
    <property type="project" value="TreeGrafter"/>
</dbReference>
<evidence type="ECO:0000256" key="1">
    <source>
        <dbReference type="ARBA" id="ARBA00008520"/>
    </source>
</evidence>
<comment type="similarity">
    <text evidence="1">Belongs to the bacterial solute-binding protein 1 family.</text>
</comment>
<dbReference type="Gene3D" id="3.40.190.10">
    <property type="entry name" value="Periplasmic binding protein-like II"/>
    <property type="match status" value="2"/>
</dbReference>
<dbReference type="GO" id="GO:0042956">
    <property type="term" value="P:maltodextrin transmembrane transport"/>
    <property type="evidence" value="ECO:0007669"/>
    <property type="project" value="TreeGrafter"/>
</dbReference>
<protein>
    <submittedName>
        <fullName evidence="4">Multiple sugar transport system substrate-binding protein</fullName>
    </submittedName>
</protein>
<dbReference type="Proteomes" id="UP000295573">
    <property type="component" value="Unassembled WGS sequence"/>
</dbReference>
<evidence type="ECO:0000256" key="3">
    <source>
        <dbReference type="ARBA" id="ARBA00022729"/>
    </source>
</evidence>
<keyword evidence="4" id="KW-0762">Sugar transport</keyword>
<evidence type="ECO:0000256" key="2">
    <source>
        <dbReference type="ARBA" id="ARBA00022448"/>
    </source>
</evidence>
<dbReference type="Pfam" id="PF01547">
    <property type="entry name" value="SBP_bac_1"/>
    <property type="match status" value="1"/>
</dbReference>
<accession>A0A4R2J4M8</accession>
<keyword evidence="2" id="KW-0813">Transport</keyword>
<organism evidence="4 5">
    <name type="scientific">Kribbella antiqua</name>
    <dbReference type="NCBI Taxonomy" id="2512217"/>
    <lineage>
        <taxon>Bacteria</taxon>
        <taxon>Bacillati</taxon>
        <taxon>Actinomycetota</taxon>
        <taxon>Actinomycetes</taxon>
        <taxon>Propionibacteriales</taxon>
        <taxon>Kribbellaceae</taxon>
        <taxon>Kribbella</taxon>
    </lineage>
</organism>